<evidence type="ECO:0000313" key="2">
    <source>
        <dbReference type="EMBL" id="SCC16312.1"/>
    </source>
</evidence>
<dbReference type="InterPro" id="IPR036291">
    <property type="entry name" value="NAD(P)-bd_dom_sf"/>
</dbReference>
<dbReference type="GO" id="GO:0008667">
    <property type="term" value="F:2,3-dihydro-2,3-dihydroxybenzoate dehydrogenase activity"/>
    <property type="evidence" value="ECO:0007669"/>
    <property type="project" value="InterPro"/>
</dbReference>
<keyword evidence="1" id="KW-0175">Coiled coil</keyword>
<dbReference type="Gene3D" id="3.40.50.720">
    <property type="entry name" value="NAD(P)-binding Rossmann-like Domain"/>
    <property type="match status" value="1"/>
</dbReference>
<organism evidence="2 3">
    <name type="scientific">[Bacillus] enclensis</name>
    <dbReference type="NCBI Taxonomy" id="1402860"/>
    <lineage>
        <taxon>Bacteria</taxon>
        <taxon>Bacillati</taxon>
        <taxon>Bacillota</taxon>
        <taxon>Bacilli</taxon>
        <taxon>Bacillales</taxon>
        <taxon>Bacillaceae</taxon>
        <taxon>Rossellomorea</taxon>
    </lineage>
</organism>
<dbReference type="InterPro" id="IPR003560">
    <property type="entry name" value="DHB_DH"/>
</dbReference>
<dbReference type="EMBL" id="FMAU01000003">
    <property type="protein sequence ID" value="SCC16312.1"/>
    <property type="molecule type" value="Genomic_DNA"/>
</dbReference>
<dbReference type="Pfam" id="PF00106">
    <property type="entry name" value="adh_short"/>
    <property type="match status" value="1"/>
</dbReference>
<dbReference type="PRINTS" id="PR01397">
    <property type="entry name" value="DHBDHDRGNASE"/>
</dbReference>
<dbReference type="Proteomes" id="UP000181997">
    <property type="component" value="Unassembled WGS sequence"/>
</dbReference>
<keyword evidence="3" id="KW-1185">Reference proteome</keyword>
<feature type="coiled-coil region" evidence="1">
    <location>
        <begin position="32"/>
        <end position="59"/>
    </location>
</feature>
<dbReference type="InterPro" id="IPR002347">
    <property type="entry name" value="SDR_fam"/>
</dbReference>
<name>A0A0V8HH72_9BACI</name>
<proteinExistence type="predicted"/>
<evidence type="ECO:0000313" key="3">
    <source>
        <dbReference type="Proteomes" id="UP000181997"/>
    </source>
</evidence>
<dbReference type="OrthoDB" id="9799818at2"/>
<dbReference type="RefSeq" id="WP_058298909.1">
    <property type="nucleotide sequence ID" value="NZ_FMAU01000003.1"/>
</dbReference>
<accession>A0A0V8HH72</accession>
<gene>
    <name evidence="2" type="ORF">GA0061094_2812</name>
</gene>
<dbReference type="GO" id="GO:0019290">
    <property type="term" value="P:siderophore biosynthetic process"/>
    <property type="evidence" value="ECO:0007669"/>
    <property type="project" value="InterPro"/>
</dbReference>
<reference evidence="3" key="1">
    <citation type="submission" date="2016-08" db="EMBL/GenBank/DDBJ databases">
        <authorList>
            <person name="Varghese N."/>
            <person name="Submissions Spin"/>
        </authorList>
    </citation>
    <scope>NUCLEOTIDE SEQUENCE [LARGE SCALE GENOMIC DNA]</scope>
    <source>
        <strain evidence="3">SGD-1123</strain>
    </source>
</reference>
<dbReference type="PANTHER" id="PTHR43431">
    <property type="entry name" value="OXIDOREDUCTASE, SHORT CHAIN DEHYDROGENASE/REDUCTASE FAMILY (AFU_ORTHOLOGUE AFUA_5G14000)"/>
    <property type="match status" value="1"/>
</dbReference>
<dbReference type="PANTHER" id="PTHR43431:SF1">
    <property type="entry name" value="OS08G0476300 PROTEIN"/>
    <property type="match status" value="1"/>
</dbReference>
<sequence>MKKTIVIIGAGKGISFQAAKTFGAKGFNVALISRTQESLEKLEQNLASQKINAKGFQGDVSSPASLRKALRSVRAAFGETIDVLLYNAASIKPGNPTTISPEDFVYDFKVNTAGALTAVQEVLPDLEARAGSILLTGGGLALNPYAEYASLSVGKAALRNLAYSLNQELSPKGVYAGTLTINGFVQEDTYFSAENIAEAIYDMHIDRTNAEVVYGQEEKSQ</sequence>
<protein>
    <submittedName>
        <fullName evidence="2">Short chain dehydrogenase</fullName>
    </submittedName>
</protein>
<dbReference type="SUPFAM" id="SSF51735">
    <property type="entry name" value="NAD(P)-binding Rossmann-fold domains"/>
    <property type="match status" value="1"/>
</dbReference>
<evidence type="ECO:0000256" key="1">
    <source>
        <dbReference type="SAM" id="Coils"/>
    </source>
</evidence>
<dbReference type="AlphaFoldDB" id="A0A0V8HH72"/>